<dbReference type="PROSITE" id="PS51746">
    <property type="entry name" value="PPM_2"/>
    <property type="match status" value="1"/>
</dbReference>
<dbReference type="InterPro" id="IPR001932">
    <property type="entry name" value="PPM-type_phosphatase-like_dom"/>
</dbReference>
<dbReference type="OrthoDB" id="60843at2759"/>
<dbReference type="GO" id="GO:0046872">
    <property type="term" value="F:metal ion binding"/>
    <property type="evidence" value="ECO:0007669"/>
    <property type="project" value="UniProtKB-UniRule"/>
</dbReference>
<dbReference type="Pfam" id="PF00481">
    <property type="entry name" value="PP2C"/>
    <property type="match status" value="1"/>
</dbReference>
<comment type="caution">
    <text evidence="3">The sequence shown here is derived from an EMBL/GenBank/DDBJ whole genome shotgun (WGS) entry which is preliminary data.</text>
</comment>
<comment type="cofactor">
    <cofactor evidence="1">
        <name>Mn(2+)</name>
        <dbReference type="ChEBI" id="CHEBI:29035"/>
    </cofactor>
</comment>
<protein>
    <recommendedName>
        <fullName evidence="1">Protein phosphatase</fullName>
        <ecNumber evidence="1">3.1.3.16</ecNumber>
    </recommendedName>
</protein>
<comment type="catalytic activity">
    <reaction evidence="1">
        <text>O-phospho-L-seryl-[protein] + H2O = L-seryl-[protein] + phosphate</text>
        <dbReference type="Rhea" id="RHEA:20629"/>
        <dbReference type="Rhea" id="RHEA-COMP:9863"/>
        <dbReference type="Rhea" id="RHEA-COMP:11604"/>
        <dbReference type="ChEBI" id="CHEBI:15377"/>
        <dbReference type="ChEBI" id="CHEBI:29999"/>
        <dbReference type="ChEBI" id="CHEBI:43474"/>
        <dbReference type="ChEBI" id="CHEBI:83421"/>
        <dbReference type="EC" id="3.1.3.16"/>
    </reaction>
</comment>
<evidence type="ECO:0000313" key="3">
    <source>
        <dbReference type="EMBL" id="GMH72331.1"/>
    </source>
</evidence>
<comment type="similarity">
    <text evidence="1">Belongs to the PP2C family.</text>
</comment>
<dbReference type="AlphaFoldDB" id="A0A9W7AKQ1"/>
<accession>A0A9W7AKQ1</accession>
<name>A0A9W7AKQ1_9STRA</name>
<keyword evidence="1" id="KW-0479">Metal-binding</keyword>
<dbReference type="InterPro" id="IPR039123">
    <property type="entry name" value="PPTC7"/>
</dbReference>
<keyword evidence="1" id="KW-0378">Hydrolase</keyword>
<gene>
    <name evidence="3" type="ORF">TrRE_jg11237</name>
</gene>
<keyword evidence="1" id="KW-0460">Magnesium</keyword>
<keyword evidence="4" id="KW-1185">Reference proteome</keyword>
<evidence type="ECO:0000313" key="4">
    <source>
        <dbReference type="Proteomes" id="UP001165082"/>
    </source>
</evidence>
<proteinExistence type="inferred from homology"/>
<evidence type="ECO:0000259" key="2">
    <source>
        <dbReference type="PROSITE" id="PS51746"/>
    </source>
</evidence>
<dbReference type="Gene3D" id="3.60.40.10">
    <property type="entry name" value="PPM-type phosphatase domain"/>
    <property type="match status" value="1"/>
</dbReference>
<keyword evidence="1" id="KW-0464">Manganese</keyword>
<comment type="cofactor">
    <cofactor evidence="1">
        <name>Mg(2+)</name>
        <dbReference type="ChEBI" id="CHEBI:18420"/>
    </cofactor>
</comment>
<dbReference type="Proteomes" id="UP001165082">
    <property type="component" value="Unassembled WGS sequence"/>
</dbReference>
<organism evidence="3 4">
    <name type="scientific">Triparma retinervis</name>
    <dbReference type="NCBI Taxonomy" id="2557542"/>
    <lineage>
        <taxon>Eukaryota</taxon>
        <taxon>Sar</taxon>
        <taxon>Stramenopiles</taxon>
        <taxon>Ochrophyta</taxon>
        <taxon>Bolidophyceae</taxon>
        <taxon>Parmales</taxon>
        <taxon>Triparmaceae</taxon>
        <taxon>Triparma</taxon>
    </lineage>
</organism>
<evidence type="ECO:0000256" key="1">
    <source>
        <dbReference type="RuleBase" id="RU366020"/>
    </source>
</evidence>
<dbReference type="SUPFAM" id="SSF81606">
    <property type="entry name" value="PP2C-like"/>
    <property type="match status" value="1"/>
</dbReference>
<keyword evidence="1" id="KW-0904">Protein phosphatase</keyword>
<dbReference type="EC" id="3.1.3.16" evidence="1"/>
<dbReference type="EMBL" id="BRXZ01002890">
    <property type="protein sequence ID" value="GMH72331.1"/>
    <property type="molecule type" value="Genomic_DNA"/>
</dbReference>
<comment type="catalytic activity">
    <reaction evidence="1">
        <text>O-phospho-L-threonyl-[protein] + H2O = L-threonyl-[protein] + phosphate</text>
        <dbReference type="Rhea" id="RHEA:47004"/>
        <dbReference type="Rhea" id="RHEA-COMP:11060"/>
        <dbReference type="Rhea" id="RHEA-COMP:11605"/>
        <dbReference type="ChEBI" id="CHEBI:15377"/>
        <dbReference type="ChEBI" id="CHEBI:30013"/>
        <dbReference type="ChEBI" id="CHEBI:43474"/>
        <dbReference type="ChEBI" id="CHEBI:61977"/>
        <dbReference type="EC" id="3.1.3.16"/>
    </reaction>
</comment>
<reference evidence="3" key="1">
    <citation type="submission" date="2022-07" db="EMBL/GenBank/DDBJ databases">
        <title>Genome analysis of Parmales, a sister group of diatoms, reveals the evolutionary specialization of diatoms from phago-mixotrophs to photoautotrophs.</title>
        <authorList>
            <person name="Ban H."/>
            <person name="Sato S."/>
            <person name="Yoshikawa S."/>
            <person name="Kazumasa Y."/>
            <person name="Nakamura Y."/>
            <person name="Ichinomiya M."/>
            <person name="Saitoh K."/>
            <person name="Sato N."/>
            <person name="Blanc-Mathieu R."/>
            <person name="Endo H."/>
            <person name="Kuwata A."/>
            <person name="Ogata H."/>
        </authorList>
    </citation>
    <scope>NUCLEOTIDE SEQUENCE</scope>
</reference>
<dbReference type="PANTHER" id="PTHR12320:SF1">
    <property type="entry name" value="PROTEIN PHOSPHATASE PTC7 HOMOLOG"/>
    <property type="match status" value="1"/>
</dbReference>
<feature type="domain" description="PPM-type phosphatase" evidence="2">
    <location>
        <begin position="44"/>
        <end position="364"/>
    </location>
</feature>
<dbReference type="PANTHER" id="PTHR12320">
    <property type="entry name" value="PROTEIN PHOSPHATASE 2C"/>
    <property type="match status" value="1"/>
</dbReference>
<dbReference type="InterPro" id="IPR036457">
    <property type="entry name" value="PPM-type-like_dom_sf"/>
</dbReference>
<sequence>MAEPPVHMAQALRALNTSLYVNVGTAKLPHPFKTPTGVAGNKRIHGAAEYATDVDLSEDAEFIWQGPTAAGEGGPGNGQEPKPYTWAGVADGVGSWREYGVDPREFSRALMEGCVDALRSALEPHSRPPRPEELLASAHSRAQEMGVVGSSTACVMLFDGAAHQVHFSNLGDSGIIVLRHIDSSVAGVLKRDRVLKREEKRGSDLRVSFVSQQQLKSFNHPYQFGWLGKENEEDSSNSFKTSDDLCTSSIHVRRGDILIMATDGLFDNVDVDDIRAVVQAWEKENEFVKGNDLAARERRWEAGITMGYKAGRSPEDLALYLVELARERSLRDDVDSPFAMLAKENDIMWSGGMPDDCTVIVAHVVGEPTTRG</sequence>
<dbReference type="GO" id="GO:0004722">
    <property type="term" value="F:protein serine/threonine phosphatase activity"/>
    <property type="evidence" value="ECO:0007669"/>
    <property type="project" value="UniProtKB-EC"/>
</dbReference>
<dbReference type="SMART" id="SM00332">
    <property type="entry name" value="PP2Cc"/>
    <property type="match status" value="1"/>
</dbReference>